<evidence type="ECO:0000313" key="1">
    <source>
        <dbReference type="Proteomes" id="UP000095282"/>
    </source>
</evidence>
<dbReference type="InterPro" id="IPR004245">
    <property type="entry name" value="DUF229"/>
</dbReference>
<dbReference type="WBParaSite" id="Csp11.Scaffold629.g14152.t1">
    <property type="protein sequence ID" value="Csp11.Scaffold629.g14152.t1"/>
    <property type="gene ID" value="Csp11.Scaffold629.g14152"/>
</dbReference>
<dbReference type="AlphaFoldDB" id="A0A1I7U2D4"/>
<keyword evidence="1" id="KW-1185">Reference proteome</keyword>
<evidence type="ECO:0000313" key="2">
    <source>
        <dbReference type="WBParaSite" id="Csp11.Scaffold629.g14152.t1"/>
    </source>
</evidence>
<dbReference type="STRING" id="1561998.A0A1I7U2D4"/>
<organism evidence="1 2">
    <name type="scientific">Caenorhabditis tropicalis</name>
    <dbReference type="NCBI Taxonomy" id="1561998"/>
    <lineage>
        <taxon>Eukaryota</taxon>
        <taxon>Metazoa</taxon>
        <taxon>Ecdysozoa</taxon>
        <taxon>Nematoda</taxon>
        <taxon>Chromadorea</taxon>
        <taxon>Rhabditida</taxon>
        <taxon>Rhabditina</taxon>
        <taxon>Rhabditomorpha</taxon>
        <taxon>Rhabditoidea</taxon>
        <taxon>Rhabditidae</taxon>
        <taxon>Peloderinae</taxon>
        <taxon>Caenorhabditis</taxon>
    </lineage>
</organism>
<dbReference type="eggNOG" id="KOG0842">
    <property type="taxonomic scope" value="Eukaryota"/>
</dbReference>
<sequence length="432" mass="50579">MKGSFHSGKLIKVVRGEFFGGAHIPVDWDKKQFCNTYLNGSIFDDFNDQGYMTFMIDDWKDQMVNWPDCKGFKDAPMHHTMHPFFFIYEKKGTSKTKKHLKGDLCREIYHAAFEYFQDFMDNYKDQPKFTWSWISTVGHDHVNGFMRVDKHMNEILEKNMEVFDNSFVLFMGDHGLRLSGSGFLRTDIGIFEKNNPYFSISIPKKLRKTPELLDVMRENSKKLQTLFDIRSTLLDIARYQPKSDFTNRSVDEVAGERGHSFLRRQPDTLRTCGRLPIPPEYCICQVGKVEVDDENLKDRFGHGFIDHNNKLLDDKNLSSVCERFQLQEVTSLLHHGFLNQTKPNHFYDIVVSTGSPSYAQFQTLITYDQKKNKTSFGSVMRLDTYGETGDCGRELESMCFCKNLSTFTKWNYQRKMVYPSLINYLLNFFFDQ</sequence>
<proteinExistence type="predicted"/>
<dbReference type="Gene3D" id="3.40.720.10">
    <property type="entry name" value="Alkaline Phosphatase, subunit A"/>
    <property type="match status" value="1"/>
</dbReference>
<dbReference type="SUPFAM" id="SSF53649">
    <property type="entry name" value="Alkaline phosphatase-like"/>
    <property type="match status" value="1"/>
</dbReference>
<dbReference type="InterPro" id="IPR017850">
    <property type="entry name" value="Alkaline_phosphatase_core_sf"/>
</dbReference>
<dbReference type="PANTHER" id="PTHR10974">
    <property type="entry name" value="FI08016P-RELATED"/>
    <property type="match status" value="1"/>
</dbReference>
<protein>
    <submittedName>
        <fullName evidence="2">DUF229 domain containing protein</fullName>
    </submittedName>
</protein>
<reference evidence="2" key="1">
    <citation type="submission" date="2016-11" db="UniProtKB">
        <authorList>
            <consortium name="WormBaseParasite"/>
        </authorList>
    </citation>
    <scope>IDENTIFICATION</scope>
</reference>
<accession>A0A1I7U2D4</accession>
<dbReference type="Proteomes" id="UP000095282">
    <property type="component" value="Unplaced"/>
</dbReference>
<dbReference type="PANTHER" id="PTHR10974:SF5">
    <property type="entry name" value="SULFATASE DOMAIN-CONTAINING PROTEIN"/>
    <property type="match status" value="1"/>
</dbReference>
<dbReference type="Pfam" id="PF02995">
    <property type="entry name" value="DUF229"/>
    <property type="match status" value="1"/>
</dbReference>
<name>A0A1I7U2D4_9PELO</name>
<dbReference type="GO" id="GO:0005615">
    <property type="term" value="C:extracellular space"/>
    <property type="evidence" value="ECO:0007669"/>
    <property type="project" value="TreeGrafter"/>
</dbReference>